<dbReference type="InterPro" id="IPR017871">
    <property type="entry name" value="ABC_transporter-like_CS"/>
</dbReference>
<feature type="transmembrane region" description="Helical" evidence="8">
    <location>
        <begin position="274"/>
        <end position="293"/>
    </location>
</feature>
<dbReference type="PROSITE" id="PS50893">
    <property type="entry name" value="ABC_TRANSPORTER_2"/>
    <property type="match status" value="1"/>
</dbReference>
<dbReference type="InterPro" id="IPR011527">
    <property type="entry name" value="ABC1_TM_dom"/>
</dbReference>
<dbReference type="GO" id="GO:0005743">
    <property type="term" value="C:mitochondrial inner membrane"/>
    <property type="evidence" value="ECO:0007669"/>
    <property type="project" value="TreeGrafter"/>
</dbReference>
<dbReference type="PANTHER" id="PTHR43394:SF1">
    <property type="entry name" value="ATP-BINDING CASSETTE SUB-FAMILY B MEMBER 10, MITOCHONDRIAL"/>
    <property type="match status" value="1"/>
</dbReference>
<evidence type="ECO:0000313" key="12">
    <source>
        <dbReference type="Proteomes" id="UP000039324"/>
    </source>
</evidence>
<keyword evidence="2" id="KW-0813">Transport</keyword>
<evidence type="ECO:0000256" key="1">
    <source>
        <dbReference type="ARBA" id="ARBA00004141"/>
    </source>
</evidence>
<dbReference type="PROSITE" id="PS50929">
    <property type="entry name" value="ABC_TM1F"/>
    <property type="match status" value="1"/>
</dbReference>
<dbReference type="Gene3D" id="1.20.1560.10">
    <property type="entry name" value="ABC transporter type 1, transmembrane domain"/>
    <property type="match status" value="1"/>
</dbReference>
<feature type="domain" description="ABC transporter" evidence="9">
    <location>
        <begin position="451"/>
        <end position="685"/>
    </location>
</feature>
<evidence type="ECO:0000259" key="10">
    <source>
        <dbReference type="PROSITE" id="PS50929"/>
    </source>
</evidence>
<keyword evidence="5" id="KW-0067">ATP-binding</keyword>
<evidence type="ECO:0000259" key="9">
    <source>
        <dbReference type="PROSITE" id="PS50893"/>
    </source>
</evidence>
<dbReference type="STRING" id="37360.A0A0G4IH69"/>
<evidence type="ECO:0000256" key="7">
    <source>
        <dbReference type="ARBA" id="ARBA00023136"/>
    </source>
</evidence>
<dbReference type="InterPro" id="IPR036640">
    <property type="entry name" value="ABC1_TM_sf"/>
</dbReference>
<dbReference type="SUPFAM" id="SSF90123">
    <property type="entry name" value="ABC transporter transmembrane region"/>
    <property type="match status" value="1"/>
</dbReference>
<dbReference type="OMA" id="MYTGHTL"/>
<evidence type="ECO:0000256" key="6">
    <source>
        <dbReference type="ARBA" id="ARBA00022989"/>
    </source>
</evidence>
<comment type="subcellular location">
    <subcellularLocation>
        <location evidence="1">Membrane</location>
        <topology evidence="1">Multi-pass membrane protein</topology>
    </subcellularLocation>
</comment>
<keyword evidence="3 8" id="KW-0812">Transmembrane</keyword>
<sequence>LHGLTRRREQARDASRVPFACGRVHLASSSGLSAKNCPTSTCDILGRRARHAAGSYIAYLPADMLIRPAWRPRVVTGRLLCSVGAEPKRRRLSSSSIRELVRLARPELALLSAGGAALVIGTGTQLAIPVGFGRLVDMTAKEVLDRAQSPALSIPHLSDVMQSEWIPSSLESLSLAIGGLFLVGAVANVARVQLFSVASARLVQRLRQRLFGKLLRQPISYFDSHRSGDLVTRLSNDVLVMGDALTGDSLASGARNALQLVGTLAIMTYISPQLSSVLIGIGPAIAVSGFFYGRYVKRISRSAQESLGAASATAEERLSLIRTVKAFAREDFEAEKYAERVHEVYRWNIKAATANSLFSGGTNLVGNASLLAVLGYGSFLVKQGLLSAGDLTSFILYTFNFGISIIGLSKFYGDFMRGYGASDRVMNLLNQSTSETELSGGVIPSSIEGEIVFSNVVFRYPSRPTKIILDGISMAIKPQSIMALVGHSGCGKSTIAALLLKLYNVTSGVITLDGTSLDQIDTHWLRENIGIVSQEPDLFHGTIEENIRYGSLTASRDDIVDSAKAANAHEFINGFPDGYATSIGQGGVDLSGGQKQRLAIARAILKNPRLLILDEATSALDSRSERLINEALNRVMATRTTIVIAHRVSTFQTAHQIVLLRDGRVLAIAPHTTLLHDTTEAGDYYH</sequence>
<dbReference type="InterPro" id="IPR039421">
    <property type="entry name" value="Type_1_exporter"/>
</dbReference>
<dbReference type="OrthoDB" id="6500128at2759"/>
<dbReference type="EMBL" id="CDSF01000001">
    <property type="protein sequence ID" value="CEO94442.1"/>
    <property type="molecule type" value="Genomic_DNA"/>
</dbReference>
<protein>
    <submittedName>
        <fullName evidence="11">Uncharacterized protein</fullName>
    </submittedName>
</protein>
<feature type="domain" description="ABC transmembrane type-1" evidence="10">
    <location>
        <begin position="113"/>
        <end position="417"/>
    </location>
</feature>
<dbReference type="SMART" id="SM00382">
    <property type="entry name" value="AAA"/>
    <property type="match status" value="1"/>
</dbReference>
<dbReference type="GO" id="GO:0090374">
    <property type="term" value="P:oligopeptide export from mitochondrion"/>
    <property type="evidence" value="ECO:0007669"/>
    <property type="project" value="TreeGrafter"/>
</dbReference>
<keyword evidence="4" id="KW-0547">Nucleotide-binding</keyword>
<dbReference type="InterPro" id="IPR003439">
    <property type="entry name" value="ABC_transporter-like_ATP-bd"/>
</dbReference>
<accession>A0A0G4IH69</accession>
<dbReference type="GO" id="GO:0016887">
    <property type="term" value="F:ATP hydrolysis activity"/>
    <property type="evidence" value="ECO:0007669"/>
    <property type="project" value="InterPro"/>
</dbReference>
<dbReference type="PANTHER" id="PTHR43394">
    <property type="entry name" value="ATP-DEPENDENT PERMEASE MDL1, MITOCHONDRIAL"/>
    <property type="match status" value="1"/>
</dbReference>
<keyword evidence="12" id="KW-1185">Reference proteome</keyword>
<evidence type="ECO:0000256" key="2">
    <source>
        <dbReference type="ARBA" id="ARBA00022448"/>
    </source>
</evidence>
<dbReference type="Pfam" id="PF00005">
    <property type="entry name" value="ABC_tran"/>
    <property type="match status" value="1"/>
</dbReference>
<dbReference type="Proteomes" id="UP000039324">
    <property type="component" value="Unassembled WGS sequence"/>
</dbReference>
<evidence type="ECO:0000256" key="3">
    <source>
        <dbReference type="ARBA" id="ARBA00022692"/>
    </source>
</evidence>
<dbReference type="GO" id="GO:0015421">
    <property type="term" value="F:ABC-type oligopeptide transporter activity"/>
    <property type="evidence" value="ECO:0007669"/>
    <property type="project" value="TreeGrafter"/>
</dbReference>
<dbReference type="FunFam" id="3.40.50.300:FF:000218">
    <property type="entry name" value="Multidrug ABC transporter ATP-binding protein"/>
    <property type="match status" value="1"/>
</dbReference>
<dbReference type="PROSITE" id="PS00211">
    <property type="entry name" value="ABC_TRANSPORTER_1"/>
    <property type="match status" value="1"/>
</dbReference>
<dbReference type="Gene3D" id="3.40.50.300">
    <property type="entry name" value="P-loop containing nucleotide triphosphate hydrolases"/>
    <property type="match status" value="1"/>
</dbReference>
<dbReference type="InterPro" id="IPR027417">
    <property type="entry name" value="P-loop_NTPase"/>
</dbReference>
<dbReference type="Pfam" id="PF00664">
    <property type="entry name" value="ABC_membrane"/>
    <property type="match status" value="1"/>
</dbReference>
<dbReference type="SUPFAM" id="SSF52540">
    <property type="entry name" value="P-loop containing nucleoside triphosphate hydrolases"/>
    <property type="match status" value="1"/>
</dbReference>
<evidence type="ECO:0000313" key="11">
    <source>
        <dbReference type="EMBL" id="CEO94442.1"/>
    </source>
</evidence>
<dbReference type="AlphaFoldDB" id="A0A0G4IH69"/>
<feature type="non-terminal residue" evidence="11">
    <location>
        <position position="1"/>
    </location>
</feature>
<name>A0A0G4IH69_PLABS</name>
<evidence type="ECO:0000256" key="5">
    <source>
        <dbReference type="ARBA" id="ARBA00022840"/>
    </source>
</evidence>
<keyword evidence="6 8" id="KW-1133">Transmembrane helix</keyword>
<evidence type="ECO:0000256" key="4">
    <source>
        <dbReference type="ARBA" id="ARBA00022741"/>
    </source>
</evidence>
<keyword evidence="7 8" id="KW-0472">Membrane</keyword>
<gene>
    <name evidence="11" type="ORF">PBRA_000227</name>
</gene>
<organism evidence="11 12">
    <name type="scientific">Plasmodiophora brassicae</name>
    <name type="common">Clubroot disease agent</name>
    <dbReference type="NCBI Taxonomy" id="37360"/>
    <lineage>
        <taxon>Eukaryota</taxon>
        <taxon>Sar</taxon>
        <taxon>Rhizaria</taxon>
        <taxon>Endomyxa</taxon>
        <taxon>Phytomyxea</taxon>
        <taxon>Plasmodiophorida</taxon>
        <taxon>Plasmodiophoridae</taxon>
        <taxon>Plasmodiophora</taxon>
    </lineage>
</organism>
<dbReference type="CDD" id="cd18573">
    <property type="entry name" value="ABC_6TM_ABCB10_like"/>
    <property type="match status" value="1"/>
</dbReference>
<reference evidence="11 12" key="1">
    <citation type="submission" date="2015-02" db="EMBL/GenBank/DDBJ databases">
        <authorList>
            <person name="Chooi Y.-H."/>
        </authorList>
    </citation>
    <scope>NUCLEOTIDE SEQUENCE [LARGE SCALE GENOMIC DNA]</scope>
    <source>
        <strain evidence="11">E3</strain>
    </source>
</reference>
<dbReference type="FunFam" id="1.20.1560.10:FF:000058">
    <property type="entry name" value="ABC transporter B family member 25"/>
    <property type="match status" value="1"/>
</dbReference>
<dbReference type="GO" id="GO:0005524">
    <property type="term" value="F:ATP binding"/>
    <property type="evidence" value="ECO:0007669"/>
    <property type="project" value="UniProtKB-KW"/>
</dbReference>
<dbReference type="InterPro" id="IPR003593">
    <property type="entry name" value="AAA+_ATPase"/>
</dbReference>
<proteinExistence type="predicted"/>
<evidence type="ECO:0000256" key="8">
    <source>
        <dbReference type="SAM" id="Phobius"/>
    </source>
</evidence>